<dbReference type="Proteomes" id="UP000193944">
    <property type="component" value="Unassembled WGS sequence"/>
</dbReference>
<comment type="subcellular location">
    <subcellularLocation>
        <location evidence="1">Membrane</location>
    </subcellularLocation>
</comment>
<dbReference type="EMBL" id="MCFG01000103">
    <property type="protein sequence ID" value="ORX82111.1"/>
    <property type="molecule type" value="Genomic_DNA"/>
</dbReference>
<dbReference type="GO" id="GO:0005484">
    <property type="term" value="F:SNAP receptor activity"/>
    <property type="evidence" value="ECO:0007669"/>
    <property type="project" value="InterPro"/>
</dbReference>
<reference evidence="6 7" key="2">
    <citation type="submission" date="2016-08" db="EMBL/GenBank/DDBJ databases">
        <title>Pervasive Adenine N6-methylation of Active Genes in Fungi.</title>
        <authorList>
            <consortium name="DOE Joint Genome Institute"/>
            <person name="Mondo S.J."/>
            <person name="Dannebaum R.O."/>
            <person name="Kuo R.C."/>
            <person name="Labutti K."/>
            <person name="Haridas S."/>
            <person name="Kuo A."/>
            <person name="Salamov A."/>
            <person name="Ahrendt S.R."/>
            <person name="Lipzen A."/>
            <person name="Sullivan W."/>
            <person name="Andreopoulos W.B."/>
            <person name="Clum A."/>
            <person name="Lindquist E."/>
            <person name="Daum C."/>
            <person name="Ramamoorthy G.K."/>
            <person name="Gryganskyi A."/>
            <person name="Culley D."/>
            <person name="Magnuson J.K."/>
            <person name="James T.Y."/>
            <person name="O'Malley M.A."/>
            <person name="Stajich J.E."/>
            <person name="Spatafora J.W."/>
            <person name="Visel A."/>
            <person name="Grigoriev I.V."/>
        </authorList>
    </citation>
    <scope>NUCLEOTIDE SEQUENCE [LARGE SCALE GENOMIC DNA]</scope>
    <source>
        <strain evidence="6 7">S4</strain>
    </source>
</reference>
<dbReference type="SUPFAM" id="SSF58038">
    <property type="entry name" value="SNARE fusion complex"/>
    <property type="match status" value="1"/>
</dbReference>
<evidence type="ECO:0000256" key="4">
    <source>
        <dbReference type="SAM" id="Phobius"/>
    </source>
</evidence>
<evidence type="ECO:0000259" key="5">
    <source>
        <dbReference type="PROSITE" id="PS50192"/>
    </source>
</evidence>
<protein>
    <recommendedName>
        <fullName evidence="5">t-SNARE coiled-coil homology domain-containing protein</fullName>
    </recommendedName>
</protein>
<keyword evidence="2" id="KW-0813">Transport</keyword>
<feature type="transmembrane region" description="Helical" evidence="4">
    <location>
        <begin position="188"/>
        <end position="210"/>
    </location>
</feature>
<accession>A0A1Y1X8M1</accession>
<dbReference type="GO" id="GO:0031201">
    <property type="term" value="C:SNARE complex"/>
    <property type="evidence" value="ECO:0007669"/>
    <property type="project" value="InterPro"/>
</dbReference>
<dbReference type="PROSITE" id="PS50192">
    <property type="entry name" value="T_SNARE"/>
    <property type="match status" value="1"/>
</dbReference>
<dbReference type="STRING" id="1754192.A0A1Y1X8M1"/>
<keyword evidence="4" id="KW-1133">Transmembrane helix</keyword>
<organism evidence="6 7">
    <name type="scientific">Anaeromyces robustus</name>
    <dbReference type="NCBI Taxonomy" id="1754192"/>
    <lineage>
        <taxon>Eukaryota</taxon>
        <taxon>Fungi</taxon>
        <taxon>Fungi incertae sedis</taxon>
        <taxon>Chytridiomycota</taxon>
        <taxon>Chytridiomycota incertae sedis</taxon>
        <taxon>Neocallimastigomycetes</taxon>
        <taxon>Neocallimastigales</taxon>
        <taxon>Neocallimastigaceae</taxon>
        <taxon>Anaeromyces</taxon>
    </lineage>
</organism>
<comment type="caution">
    <text evidence="6">The sequence shown here is derived from an EMBL/GenBank/DDBJ whole genome shotgun (WGS) entry which is preliminary data.</text>
</comment>
<evidence type="ECO:0000313" key="7">
    <source>
        <dbReference type="Proteomes" id="UP000193944"/>
    </source>
</evidence>
<feature type="domain" description="T-SNARE coiled-coil homology" evidence="5">
    <location>
        <begin position="117"/>
        <end position="179"/>
    </location>
</feature>
<dbReference type="Gene3D" id="1.20.5.110">
    <property type="match status" value="1"/>
</dbReference>
<dbReference type="InterPro" id="IPR000727">
    <property type="entry name" value="T_SNARE_dom"/>
</dbReference>
<evidence type="ECO:0000256" key="2">
    <source>
        <dbReference type="ARBA" id="ARBA00022448"/>
    </source>
</evidence>
<proteinExistence type="predicted"/>
<evidence type="ECO:0000256" key="1">
    <source>
        <dbReference type="ARBA" id="ARBA00004370"/>
    </source>
</evidence>
<evidence type="ECO:0000256" key="3">
    <source>
        <dbReference type="ARBA" id="ARBA00023136"/>
    </source>
</evidence>
<sequence>MTDLLDDFKEQIEDIFEEVRNGLLSELPKITSGTERIERCRYFKQRLQRVGVIRRSMLHEINDLSSKLEASKWQQIIDNFEVQQTSLQQQLLDAEAETPTISKNTVITSKDMTTAAKNIQQESKESAARTKQVVDNIIMIGTEVGIDLQMQTEQLTNIEGNAELIESNLKRADVQLRIILRNLQKDKLFLSLFFLMIVAIISAVIVIFVLSKTNDKSFLKEGESII</sequence>
<keyword evidence="3 4" id="KW-0472">Membrane</keyword>
<name>A0A1Y1X8M1_9FUNG</name>
<dbReference type="OrthoDB" id="19261at2759"/>
<dbReference type="AlphaFoldDB" id="A0A1Y1X8M1"/>
<dbReference type="InterPro" id="IPR044766">
    <property type="entry name" value="NPSN/SNAP25-like_N_SNARE"/>
</dbReference>
<reference evidence="6 7" key="1">
    <citation type="submission" date="2016-08" db="EMBL/GenBank/DDBJ databases">
        <title>A Parts List for Fungal Cellulosomes Revealed by Comparative Genomics.</title>
        <authorList>
            <consortium name="DOE Joint Genome Institute"/>
            <person name="Haitjema C.H."/>
            <person name="Gilmore S.P."/>
            <person name="Henske J.K."/>
            <person name="Solomon K.V."/>
            <person name="De Groot R."/>
            <person name="Kuo A."/>
            <person name="Mondo S.J."/>
            <person name="Salamov A.A."/>
            <person name="Labutti K."/>
            <person name="Zhao Z."/>
            <person name="Chiniquy J."/>
            <person name="Barry K."/>
            <person name="Brewer H.M."/>
            <person name="Purvine S.O."/>
            <person name="Wright A.T."/>
            <person name="Boxma B."/>
            <person name="Van Alen T."/>
            <person name="Hackstein J.H."/>
            <person name="Baker S.E."/>
            <person name="Grigoriev I.V."/>
            <person name="O'Malley M.A."/>
        </authorList>
    </citation>
    <scope>NUCLEOTIDE SEQUENCE [LARGE SCALE GENOMIC DNA]</scope>
    <source>
        <strain evidence="6 7">S4</strain>
    </source>
</reference>
<dbReference type="CDD" id="cd15861">
    <property type="entry name" value="SNARE_SNAP25N_23N_29N_SEC9N"/>
    <property type="match status" value="1"/>
</dbReference>
<gene>
    <name evidence="6" type="ORF">BCR32DRAFT_267877</name>
</gene>
<evidence type="ECO:0000313" key="6">
    <source>
        <dbReference type="EMBL" id="ORX82111.1"/>
    </source>
</evidence>
<keyword evidence="7" id="KW-1185">Reference proteome</keyword>
<keyword evidence="4" id="KW-0812">Transmembrane</keyword>